<dbReference type="Pfam" id="PF00990">
    <property type="entry name" value="GGDEF"/>
    <property type="match status" value="1"/>
</dbReference>
<reference evidence="2" key="2">
    <citation type="submission" date="2023-01" db="EMBL/GenBank/DDBJ databases">
        <title>Draft genome sequence of Algimonas ampicilliniresistens strain NBRC 108219.</title>
        <authorList>
            <person name="Sun Q."/>
            <person name="Mori K."/>
        </authorList>
    </citation>
    <scope>NUCLEOTIDE SEQUENCE</scope>
    <source>
        <strain evidence="2">NBRC 108219</strain>
    </source>
</reference>
<dbReference type="Gene3D" id="3.30.70.270">
    <property type="match status" value="1"/>
</dbReference>
<dbReference type="EMBL" id="BSNK01000002">
    <property type="protein sequence ID" value="GLQ25012.1"/>
    <property type="molecule type" value="Genomic_DNA"/>
</dbReference>
<dbReference type="SMART" id="SM00267">
    <property type="entry name" value="GGDEF"/>
    <property type="match status" value="1"/>
</dbReference>
<dbReference type="InterPro" id="IPR050706">
    <property type="entry name" value="Cyclic-di-GMP_PDE-like"/>
</dbReference>
<reference evidence="2" key="1">
    <citation type="journal article" date="2014" name="Int. J. Syst. Evol. Microbiol.">
        <title>Complete genome of a new Firmicutes species belonging to the dominant human colonic microbiota ('Ruminococcus bicirculans') reveals two chromosomes and a selective capacity to utilize plant glucans.</title>
        <authorList>
            <consortium name="NISC Comparative Sequencing Program"/>
            <person name="Wegmann U."/>
            <person name="Louis P."/>
            <person name="Goesmann A."/>
            <person name="Henrissat B."/>
            <person name="Duncan S.H."/>
            <person name="Flint H.J."/>
        </authorList>
    </citation>
    <scope>NUCLEOTIDE SEQUENCE</scope>
    <source>
        <strain evidence="2">NBRC 108219</strain>
    </source>
</reference>
<dbReference type="Gene3D" id="3.30.450.20">
    <property type="entry name" value="PAS domain"/>
    <property type="match status" value="1"/>
</dbReference>
<dbReference type="PROSITE" id="PS50883">
    <property type="entry name" value="EAL"/>
    <property type="match status" value="1"/>
</dbReference>
<evidence type="ECO:0000313" key="3">
    <source>
        <dbReference type="Proteomes" id="UP001161391"/>
    </source>
</evidence>
<dbReference type="InterPro" id="IPR035919">
    <property type="entry name" value="EAL_sf"/>
</dbReference>
<keyword evidence="3" id="KW-1185">Reference proteome</keyword>
<gene>
    <name evidence="2" type="ORF">GCM10007853_28860</name>
</gene>
<dbReference type="RefSeq" id="WP_284392073.1">
    <property type="nucleotide sequence ID" value="NZ_BSNK01000002.1"/>
</dbReference>
<comment type="caution">
    <text evidence="2">The sequence shown here is derived from an EMBL/GenBank/DDBJ whole genome shotgun (WGS) entry which is preliminary data.</text>
</comment>
<dbReference type="PANTHER" id="PTHR33121">
    <property type="entry name" value="CYCLIC DI-GMP PHOSPHODIESTERASE PDEF"/>
    <property type="match status" value="1"/>
</dbReference>
<accession>A0ABQ5VEY7</accession>
<dbReference type="Gene3D" id="3.20.20.450">
    <property type="entry name" value="EAL domain"/>
    <property type="match status" value="1"/>
</dbReference>
<evidence type="ECO:0000313" key="2">
    <source>
        <dbReference type="EMBL" id="GLQ25012.1"/>
    </source>
</evidence>
<dbReference type="Proteomes" id="UP001161391">
    <property type="component" value="Unassembled WGS sequence"/>
</dbReference>
<dbReference type="SUPFAM" id="SSF55073">
    <property type="entry name" value="Nucleotide cyclase"/>
    <property type="match status" value="1"/>
</dbReference>
<proteinExistence type="predicted"/>
<dbReference type="PANTHER" id="PTHR33121:SF79">
    <property type="entry name" value="CYCLIC DI-GMP PHOSPHODIESTERASE PDED-RELATED"/>
    <property type="match status" value="1"/>
</dbReference>
<evidence type="ECO:0000259" key="1">
    <source>
        <dbReference type="PROSITE" id="PS50883"/>
    </source>
</evidence>
<dbReference type="SMART" id="SM00052">
    <property type="entry name" value="EAL"/>
    <property type="match status" value="1"/>
</dbReference>
<dbReference type="CDD" id="cd01948">
    <property type="entry name" value="EAL"/>
    <property type="match status" value="1"/>
</dbReference>
<protein>
    <submittedName>
        <fullName evidence="2">GGDEF-domain containing protein</fullName>
    </submittedName>
</protein>
<dbReference type="Pfam" id="PF00563">
    <property type="entry name" value="EAL"/>
    <property type="match status" value="1"/>
</dbReference>
<name>A0ABQ5VEY7_9PROT</name>
<dbReference type="InterPro" id="IPR001633">
    <property type="entry name" value="EAL_dom"/>
</dbReference>
<dbReference type="InterPro" id="IPR029787">
    <property type="entry name" value="Nucleotide_cyclase"/>
</dbReference>
<dbReference type="InterPro" id="IPR043128">
    <property type="entry name" value="Rev_trsase/Diguanyl_cyclase"/>
</dbReference>
<sequence length="555" mass="60268">MPLTQISRLDASHIAADKVAGEARSPLTEPALLADALALAGAYAFEMGEDGYLDFADVPSVERFIVERPGELSTAQSDWENRLSAEDIRARRRAISSLRFIGARYQIDYALRDAMGEIRYVREIAEAQACADNRATLIRGVMIDRTDDRRADEAIAWRARHDPLTRLPNRSALQADATQMAALGARVGVPVHLIRLRLSNLDALTLNFGEDMRDHLLRAAATRIHGAKRAPDLVARLGGADFAVCSPNSDPETLAQFLRATVAAQPYATPFGPLALEVTCSAVPLTTVDEALMATREDFSNNDDVPERAAATAVDVQALLDNDRLSLAFQPIVHAGSGDLHHHECLLRVRTDDGRIESAFRVILAAEKDGMVDQLDTRALDLAIPHLEADDSVHLALNVSAGTIADDEASARYIDRLRDLGDAAARLTIEMTETLAVDDPAKASRFAAEVRGLGCRFAVDDFGSGHTSFRNLLAVEADSIKIDGSLVLGVAVDENKQAFIRMMVDLAATFSVDTVAEMVEDKADAQILARLGVNYLQGYYFGRPAPSPVWSRMTG</sequence>
<dbReference type="SUPFAM" id="SSF141868">
    <property type="entry name" value="EAL domain-like"/>
    <property type="match status" value="1"/>
</dbReference>
<feature type="domain" description="EAL" evidence="1">
    <location>
        <begin position="309"/>
        <end position="555"/>
    </location>
</feature>
<dbReference type="InterPro" id="IPR000160">
    <property type="entry name" value="GGDEF_dom"/>
</dbReference>
<organism evidence="2 3">
    <name type="scientific">Algimonas ampicilliniresistens</name>
    <dbReference type="NCBI Taxonomy" id="1298735"/>
    <lineage>
        <taxon>Bacteria</taxon>
        <taxon>Pseudomonadati</taxon>
        <taxon>Pseudomonadota</taxon>
        <taxon>Alphaproteobacteria</taxon>
        <taxon>Maricaulales</taxon>
        <taxon>Robiginitomaculaceae</taxon>
        <taxon>Algimonas</taxon>
    </lineage>
</organism>
<dbReference type="NCBIfam" id="TIGR00254">
    <property type="entry name" value="GGDEF"/>
    <property type="match status" value="1"/>
</dbReference>